<evidence type="ECO:0000256" key="11">
    <source>
        <dbReference type="PROSITE-ProRule" id="PRU00134"/>
    </source>
</evidence>
<gene>
    <name evidence="14" type="primary">ZMYND10</name>
</gene>
<reference evidence="14" key="1">
    <citation type="submission" date="2025-08" db="UniProtKB">
        <authorList>
            <consortium name="RefSeq"/>
        </authorList>
    </citation>
    <scope>IDENTIFICATION</scope>
</reference>
<dbReference type="Gene3D" id="6.10.140.2220">
    <property type="match status" value="1"/>
</dbReference>
<comment type="subcellular location">
    <subcellularLocation>
        <location evidence="1">Cytoplasm</location>
        <location evidence="1">Cytoskeleton</location>
        <location evidence="1">Microtubule organizing center</location>
        <location evidence="1">Centrosome</location>
        <location evidence="1">Centriolar satellite</location>
    </subcellularLocation>
    <subcellularLocation>
        <location evidence="8">Dynein axonemal particle</location>
    </subcellularLocation>
</comment>
<dbReference type="GeneID" id="103117296"/>
<feature type="domain" description="MYND-type" evidence="12">
    <location>
        <begin position="394"/>
        <end position="430"/>
    </location>
</feature>
<protein>
    <recommendedName>
        <fullName evidence="3 10">Zinc finger MYND domain-containing protein 10</fullName>
    </recommendedName>
</protein>
<dbReference type="PANTHER" id="PTHR13244:SF7">
    <property type="entry name" value="ZINC FINGER MYND DOMAIN-CONTAINING PROTEIN 10"/>
    <property type="match status" value="1"/>
</dbReference>
<evidence type="ECO:0000313" key="14">
    <source>
        <dbReference type="RefSeq" id="XP_060060599.1"/>
    </source>
</evidence>
<evidence type="ECO:0000256" key="10">
    <source>
        <dbReference type="PIRNR" id="PIRNR037948"/>
    </source>
</evidence>
<dbReference type="PIRSF" id="PIRSF037948">
    <property type="entry name" value="UCP037948_Znf_MYND10"/>
    <property type="match status" value="1"/>
</dbReference>
<dbReference type="PROSITE" id="PS50865">
    <property type="entry name" value="ZF_MYND_2"/>
    <property type="match status" value="1"/>
</dbReference>
<comment type="similarity">
    <text evidence="2 10">Belongs to the ZMYND10 family.</text>
</comment>
<keyword evidence="5 10" id="KW-0479">Metal-binding</keyword>
<keyword evidence="13" id="KW-1185">Reference proteome</keyword>
<dbReference type="RefSeq" id="XP_060060599.1">
    <property type="nucleotide sequence ID" value="XM_060204616.1"/>
</dbReference>
<evidence type="ECO:0000256" key="2">
    <source>
        <dbReference type="ARBA" id="ARBA00005373"/>
    </source>
</evidence>
<dbReference type="Proteomes" id="UP001652624">
    <property type="component" value="Chromosome 12"/>
</dbReference>
<dbReference type="InterPro" id="IPR002893">
    <property type="entry name" value="Znf_MYND"/>
</dbReference>
<evidence type="ECO:0000256" key="5">
    <source>
        <dbReference type="ARBA" id="ARBA00022723"/>
    </source>
</evidence>
<comment type="function">
    <text evidence="9 10">Plays a role in axonemal structure organization and motility. Involved in axonemal pre-assembly of inner and outer dynein arms (IDA and ODA, respectively) for proper axoneme building for cilia motility. May act by indirectly regulating transcription of dynein proteins.</text>
</comment>
<evidence type="ECO:0000256" key="4">
    <source>
        <dbReference type="ARBA" id="ARBA00022490"/>
    </source>
</evidence>
<dbReference type="PANTHER" id="PTHR13244">
    <property type="entry name" value="ZINC FINGER MYND DOMAIN CONTAINING PROTEIN 10"/>
    <property type="match status" value="1"/>
</dbReference>
<dbReference type="SUPFAM" id="SSF144232">
    <property type="entry name" value="HIT/MYND zinc finger-like"/>
    <property type="match status" value="1"/>
</dbReference>
<accession>A0ABM3YHQ7</accession>
<evidence type="ECO:0000259" key="12">
    <source>
        <dbReference type="PROSITE" id="PS50865"/>
    </source>
</evidence>
<keyword evidence="7 10" id="KW-0862">Zinc</keyword>
<evidence type="ECO:0000256" key="7">
    <source>
        <dbReference type="ARBA" id="ARBA00022833"/>
    </source>
</evidence>
<dbReference type="Pfam" id="PF01753">
    <property type="entry name" value="zf-MYND"/>
    <property type="match status" value="1"/>
</dbReference>
<evidence type="ECO:0000256" key="1">
    <source>
        <dbReference type="ARBA" id="ARBA00004607"/>
    </source>
</evidence>
<dbReference type="InterPro" id="IPR017333">
    <property type="entry name" value="UCP037948_Znf-MYND"/>
</dbReference>
<dbReference type="InterPro" id="IPR052298">
    <property type="entry name" value="ZMYND10"/>
</dbReference>
<organism evidence="13 14">
    <name type="scientific">Erinaceus europaeus</name>
    <name type="common">Western European hedgehog</name>
    <dbReference type="NCBI Taxonomy" id="9365"/>
    <lineage>
        <taxon>Eukaryota</taxon>
        <taxon>Metazoa</taxon>
        <taxon>Chordata</taxon>
        <taxon>Craniata</taxon>
        <taxon>Vertebrata</taxon>
        <taxon>Euteleostomi</taxon>
        <taxon>Mammalia</taxon>
        <taxon>Eutheria</taxon>
        <taxon>Laurasiatheria</taxon>
        <taxon>Eulipotyphla</taxon>
        <taxon>Erinaceidae</taxon>
        <taxon>Erinaceinae</taxon>
        <taxon>Erinaceus</taxon>
    </lineage>
</organism>
<keyword evidence="6 11" id="KW-0863">Zinc-finger</keyword>
<proteinExistence type="inferred from homology"/>
<evidence type="ECO:0000256" key="3">
    <source>
        <dbReference type="ARBA" id="ARBA00016317"/>
    </source>
</evidence>
<evidence type="ECO:0000256" key="6">
    <source>
        <dbReference type="ARBA" id="ARBA00022771"/>
    </source>
</evidence>
<evidence type="ECO:0000256" key="8">
    <source>
        <dbReference type="ARBA" id="ARBA00024190"/>
    </source>
</evidence>
<sequence>MSDLELLMPGEAEALVRGLRCFPLRDTGSPGWNQQHESLEKLNMQAILDATASQGEPIQELLVTHGKVPTLVEELVSVEMWKQKVFPVLCRLEDFKPQNTFPIYMVLHHEASIINLLETVFFHKEVCESAEETVLDLVDYCHRKLTLLVARNGHGSPDVEKESHYSNPMQELQKQAEMMEFEITLKALSVLRYITDCVDSLALSTLSRMLSTHNLPCLLVELLEHSPWRRREGGKLQQFEGGRWQTVAPSEQQKLSKLDGQVWIALYNLLLSPEAQARYCLTSFAKGQLLKLRAFLTDTLLDQLPNLADLQAFLAHLALAETQTPKKDLVLEQIPEIWQRLEQENKGKWRAIAKHQLRHMFSPSEQDLRLQARRWAETYRLDVLEAVAPERPHCAYCSAEASKRCSRCQNEWYCCRECQVKHWEKHGKVCARAAQDGRAK</sequence>
<evidence type="ECO:0000313" key="13">
    <source>
        <dbReference type="Proteomes" id="UP001652624"/>
    </source>
</evidence>
<name>A0ABM3YHQ7_ERIEU</name>
<keyword evidence="4 10" id="KW-0963">Cytoplasm</keyword>
<evidence type="ECO:0000256" key="9">
    <source>
        <dbReference type="ARBA" id="ARBA00045527"/>
    </source>
</evidence>